<dbReference type="Gene3D" id="1.10.760.10">
    <property type="entry name" value="Cytochrome c-like domain"/>
    <property type="match status" value="1"/>
</dbReference>
<evidence type="ECO:0000256" key="3">
    <source>
        <dbReference type="ARBA" id="ARBA00023004"/>
    </source>
</evidence>
<dbReference type="InterPro" id="IPR036909">
    <property type="entry name" value="Cyt_c-like_dom_sf"/>
</dbReference>
<name>A0ABW7H8L0_9BURK</name>
<organism evidence="6 7">
    <name type="scientific">Pelomonas candidula</name>
    <dbReference type="NCBI Taxonomy" id="3299025"/>
    <lineage>
        <taxon>Bacteria</taxon>
        <taxon>Pseudomonadati</taxon>
        <taxon>Pseudomonadota</taxon>
        <taxon>Betaproteobacteria</taxon>
        <taxon>Burkholderiales</taxon>
        <taxon>Sphaerotilaceae</taxon>
        <taxon>Roseateles</taxon>
    </lineage>
</organism>
<dbReference type="SUPFAM" id="SSF46626">
    <property type="entry name" value="Cytochrome c"/>
    <property type="match status" value="1"/>
</dbReference>
<dbReference type="PROSITE" id="PS51007">
    <property type="entry name" value="CYTC"/>
    <property type="match status" value="1"/>
</dbReference>
<dbReference type="Pfam" id="PF13442">
    <property type="entry name" value="Cytochrome_CBB3"/>
    <property type="match status" value="1"/>
</dbReference>
<dbReference type="InterPro" id="IPR009056">
    <property type="entry name" value="Cyt_c-like_dom"/>
</dbReference>
<sequence length="168" mass="17863">MNTSSNAAFRRPRYLLLPGALAAALVGGCAVELSNPKPSQQLAREALPAGDVRLGWRVFQQKCAGCHGADATGTAAGPDLLPRVREMGAHRFAGLVLRRYDWILAEAESDPKATAQDPLADKITRGRDVALAMPAWQGNPAVTAHIEDLYAYLSARAEGALPPGRPAR</sequence>
<gene>
    <name evidence="6" type="ORF">ACG04R_06060</name>
</gene>
<evidence type="ECO:0000259" key="5">
    <source>
        <dbReference type="PROSITE" id="PS51007"/>
    </source>
</evidence>
<evidence type="ECO:0000313" key="7">
    <source>
        <dbReference type="Proteomes" id="UP001606134"/>
    </source>
</evidence>
<keyword evidence="3 4" id="KW-0408">Iron</keyword>
<dbReference type="EMBL" id="JBIGIC010000002">
    <property type="protein sequence ID" value="MFG6486229.1"/>
    <property type="molecule type" value="Genomic_DNA"/>
</dbReference>
<dbReference type="Proteomes" id="UP001606134">
    <property type="component" value="Unassembled WGS sequence"/>
</dbReference>
<keyword evidence="2 4" id="KW-0479">Metal-binding</keyword>
<comment type="caution">
    <text evidence="6">The sequence shown here is derived from an EMBL/GenBank/DDBJ whole genome shotgun (WGS) entry which is preliminary data.</text>
</comment>
<dbReference type="RefSeq" id="WP_394407230.1">
    <property type="nucleotide sequence ID" value="NZ_JBIGIC010000002.1"/>
</dbReference>
<evidence type="ECO:0000256" key="4">
    <source>
        <dbReference type="PROSITE-ProRule" id="PRU00433"/>
    </source>
</evidence>
<keyword evidence="1 4" id="KW-0349">Heme</keyword>
<evidence type="ECO:0000256" key="1">
    <source>
        <dbReference type="ARBA" id="ARBA00022617"/>
    </source>
</evidence>
<protein>
    <submittedName>
        <fullName evidence="6">C-type cytochrome</fullName>
    </submittedName>
</protein>
<reference evidence="6 7" key="1">
    <citation type="submission" date="2024-08" db="EMBL/GenBank/DDBJ databases">
        <authorList>
            <person name="Lu H."/>
        </authorList>
    </citation>
    <scope>NUCLEOTIDE SEQUENCE [LARGE SCALE GENOMIC DNA]</scope>
    <source>
        <strain evidence="6 7">BYS78W</strain>
    </source>
</reference>
<keyword evidence="7" id="KW-1185">Reference proteome</keyword>
<evidence type="ECO:0000256" key="2">
    <source>
        <dbReference type="ARBA" id="ARBA00022723"/>
    </source>
</evidence>
<evidence type="ECO:0000313" key="6">
    <source>
        <dbReference type="EMBL" id="MFG6486229.1"/>
    </source>
</evidence>
<feature type="domain" description="Cytochrome c" evidence="5">
    <location>
        <begin position="50"/>
        <end position="157"/>
    </location>
</feature>
<accession>A0ABW7H8L0</accession>
<proteinExistence type="predicted"/>